<dbReference type="EMBL" id="JAAVUN010000003">
    <property type="protein sequence ID" value="NKE08856.1"/>
    <property type="molecule type" value="Genomic_DNA"/>
</dbReference>
<dbReference type="Proteomes" id="UP000521379">
    <property type="component" value="Unassembled WGS sequence"/>
</dbReference>
<dbReference type="Gene3D" id="2.60.200.20">
    <property type="match status" value="1"/>
</dbReference>
<dbReference type="InterPro" id="IPR000253">
    <property type="entry name" value="FHA_dom"/>
</dbReference>
<evidence type="ECO:0000313" key="3">
    <source>
        <dbReference type="EMBL" id="NKE08856.1"/>
    </source>
</evidence>
<evidence type="ECO:0000256" key="1">
    <source>
        <dbReference type="ARBA" id="ARBA00022553"/>
    </source>
</evidence>
<evidence type="ECO:0000259" key="2">
    <source>
        <dbReference type="PROSITE" id="PS50006"/>
    </source>
</evidence>
<dbReference type="SUPFAM" id="SSF49879">
    <property type="entry name" value="SMAD/FHA domain"/>
    <property type="match status" value="1"/>
</dbReference>
<organism evidence="3 4">
    <name type="scientific">Kocuria subflava</name>
    <dbReference type="NCBI Taxonomy" id="1736139"/>
    <lineage>
        <taxon>Bacteria</taxon>
        <taxon>Bacillati</taxon>
        <taxon>Actinomycetota</taxon>
        <taxon>Actinomycetes</taxon>
        <taxon>Micrococcales</taxon>
        <taxon>Micrococcaceae</taxon>
        <taxon>Kocuria</taxon>
    </lineage>
</organism>
<proteinExistence type="predicted"/>
<evidence type="ECO:0000313" key="4">
    <source>
        <dbReference type="Proteomes" id="UP000521379"/>
    </source>
</evidence>
<keyword evidence="4" id="KW-1185">Reference proteome</keyword>
<dbReference type="SMART" id="SM00240">
    <property type="entry name" value="FHA"/>
    <property type="match status" value="1"/>
</dbReference>
<sequence>MTTPSERNIPSAGPETTSIQIISEVLEEAAVGHRLSDEEQAAVDALPPNSALLVQVDSHGRGARFLLNTEEVSAGRYPKSDIFLDDVTVSRRHAGFVRRDKTYEVIDAQSLNGTYVNSDRVDSAMLNNGDEVRLGKFRFVFYRSTRNPENHS</sequence>
<dbReference type="PROSITE" id="PS50006">
    <property type="entry name" value="FHA_DOMAIN"/>
    <property type="match status" value="1"/>
</dbReference>
<feature type="domain" description="FHA" evidence="2">
    <location>
        <begin position="72"/>
        <end position="121"/>
    </location>
</feature>
<keyword evidence="1" id="KW-0597">Phosphoprotein</keyword>
<gene>
    <name evidence="3" type="ORF">GTW58_02610</name>
</gene>
<dbReference type="AlphaFoldDB" id="A0A846U568"/>
<accession>A0A846U568</accession>
<comment type="caution">
    <text evidence="3">The sequence shown here is derived from an EMBL/GenBank/DDBJ whole genome shotgun (WGS) entry which is preliminary data.</text>
</comment>
<dbReference type="InterPro" id="IPR008984">
    <property type="entry name" value="SMAD_FHA_dom_sf"/>
</dbReference>
<reference evidence="3 4" key="1">
    <citation type="submission" date="2020-02" db="EMBL/GenBank/DDBJ databases">
        <authorList>
            <person name="Sun Q."/>
        </authorList>
    </citation>
    <scope>NUCLEOTIDE SEQUENCE [LARGE SCALE GENOMIC DNA]</scope>
    <source>
        <strain evidence="3 4">YIM 13062</strain>
    </source>
</reference>
<protein>
    <submittedName>
        <fullName evidence="3">FHA domain-containing protein</fullName>
    </submittedName>
</protein>
<dbReference type="Pfam" id="PF00498">
    <property type="entry name" value="FHA"/>
    <property type="match status" value="1"/>
</dbReference>
<name>A0A846U568_9MICC</name>